<sequence length="135" mass="14629">GDRAWFNGSYVWLVVDGGDGGGAHRPAPPHPTTWALRLDSEVFLAAPSAPDADSRAWRVDEVFRVNAEDAAVRWPFASWSPGAGLVAAVSPGGGGDLDPFAEHRFQLRRAFAGQRPLRVEASVYVRPRACKIRHA</sequence>
<organism evidence="1 2">
    <name type="scientific">Frankliniella fusca</name>
    <dbReference type="NCBI Taxonomy" id="407009"/>
    <lineage>
        <taxon>Eukaryota</taxon>
        <taxon>Metazoa</taxon>
        <taxon>Ecdysozoa</taxon>
        <taxon>Arthropoda</taxon>
        <taxon>Hexapoda</taxon>
        <taxon>Insecta</taxon>
        <taxon>Pterygota</taxon>
        <taxon>Neoptera</taxon>
        <taxon>Paraneoptera</taxon>
        <taxon>Thysanoptera</taxon>
        <taxon>Terebrantia</taxon>
        <taxon>Thripoidea</taxon>
        <taxon>Thripidae</taxon>
        <taxon>Frankliniella</taxon>
    </lineage>
</organism>
<accession>A0AAE1HF50</accession>
<keyword evidence="2" id="KW-1185">Reference proteome</keyword>
<dbReference type="EMBL" id="JAHWGI010000990">
    <property type="protein sequence ID" value="KAK3920216.1"/>
    <property type="molecule type" value="Genomic_DNA"/>
</dbReference>
<keyword evidence="1" id="KW-0808">Transferase</keyword>
<feature type="non-terminal residue" evidence="1">
    <location>
        <position position="1"/>
    </location>
</feature>
<name>A0AAE1HF50_9NEOP</name>
<dbReference type="GO" id="GO:0016301">
    <property type="term" value="F:kinase activity"/>
    <property type="evidence" value="ECO:0007669"/>
    <property type="project" value="UniProtKB-KW"/>
</dbReference>
<reference evidence="1" key="1">
    <citation type="submission" date="2021-07" db="EMBL/GenBank/DDBJ databases">
        <authorList>
            <person name="Catto M.A."/>
            <person name="Jacobson A."/>
            <person name="Kennedy G."/>
            <person name="Labadie P."/>
            <person name="Hunt B.G."/>
            <person name="Srinivasan R."/>
        </authorList>
    </citation>
    <scope>NUCLEOTIDE SEQUENCE</scope>
    <source>
        <strain evidence="1">PL_HMW_Pooled</strain>
        <tissue evidence="1">Head</tissue>
    </source>
</reference>
<gene>
    <name evidence="1" type="ORF">KUF71_009503</name>
</gene>
<dbReference type="Proteomes" id="UP001219518">
    <property type="component" value="Unassembled WGS sequence"/>
</dbReference>
<reference evidence="1" key="2">
    <citation type="journal article" date="2023" name="BMC Genomics">
        <title>Pest status, molecular evolution, and epigenetic factors derived from the genome assembly of Frankliniella fusca, a thysanopteran phytovirus vector.</title>
        <authorList>
            <person name="Catto M.A."/>
            <person name="Labadie P.E."/>
            <person name="Jacobson A.L."/>
            <person name="Kennedy G.G."/>
            <person name="Srinivasan R."/>
            <person name="Hunt B.G."/>
        </authorList>
    </citation>
    <scope>NUCLEOTIDE SEQUENCE</scope>
    <source>
        <strain evidence="1">PL_HMW_Pooled</strain>
    </source>
</reference>
<protein>
    <submittedName>
        <fullName evidence="1">Serine/threonine-protein kinase tousled-like 2</fullName>
    </submittedName>
</protein>
<evidence type="ECO:0000313" key="2">
    <source>
        <dbReference type="Proteomes" id="UP001219518"/>
    </source>
</evidence>
<keyword evidence="1" id="KW-0418">Kinase</keyword>
<proteinExistence type="predicted"/>
<evidence type="ECO:0000313" key="1">
    <source>
        <dbReference type="EMBL" id="KAK3920216.1"/>
    </source>
</evidence>
<comment type="caution">
    <text evidence="1">The sequence shown here is derived from an EMBL/GenBank/DDBJ whole genome shotgun (WGS) entry which is preliminary data.</text>
</comment>
<dbReference type="AlphaFoldDB" id="A0AAE1HF50"/>